<dbReference type="Pfam" id="PF03181">
    <property type="entry name" value="BURP"/>
    <property type="match status" value="1"/>
</dbReference>
<dbReference type="PANTHER" id="PTHR31236:SF3">
    <property type="entry name" value="BURP DOMAIN-CONTAINING PROTEIN 15"/>
    <property type="match status" value="1"/>
</dbReference>
<proteinExistence type="predicted"/>
<evidence type="ECO:0000259" key="3">
    <source>
        <dbReference type="PROSITE" id="PS51277"/>
    </source>
</evidence>
<gene>
    <name evidence="4" type="ORF">U9M48_014719</name>
</gene>
<dbReference type="InterPro" id="IPR004873">
    <property type="entry name" value="BURP_dom"/>
</dbReference>
<dbReference type="EMBL" id="CP144747">
    <property type="protein sequence ID" value="WVZ65339.1"/>
    <property type="molecule type" value="Genomic_DNA"/>
</dbReference>
<dbReference type="AlphaFoldDB" id="A0AAQ3T243"/>
<dbReference type="PANTHER" id="PTHR31236">
    <property type="entry name" value="BURP DOMAIN PROTEIN USPL1-LIKE"/>
    <property type="match status" value="1"/>
</dbReference>
<protein>
    <recommendedName>
        <fullName evidence="3">BURP domain-containing protein</fullName>
    </recommendedName>
</protein>
<evidence type="ECO:0000256" key="2">
    <source>
        <dbReference type="SAM" id="SignalP"/>
    </source>
</evidence>
<dbReference type="Proteomes" id="UP001341281">
    <property type="component" value="Chromosome 03"/>
</dbReference>
<reference evidence="4 5" key="1">
    <citation type="submission" date="2024-02" db="EMBL/GenBank/DDBJ databases">
        <title>High-quality chromosome-scale genome assembly of Pensacola bahiagrass (Paspalum notatum Flugge var. saurae).</title>
        <authorList>
            <person name="Vega J.M."/>
            <person name="Podio M."/>
            <person name="Orjuela J."/>
            <person name="Siena L.A."/>
            <person name="Pessino S.C."/>
            <person name="Combes M.C."/>
            <person name="Mariac C."/>
            <person name="Albertini E."/>
            <person name="Pupilli F."/>
            <person name="Ortiz J.P.A."/>
            <person name="Leblanc O."/>
        </authorList>
    </citation>
    <scope>NUCLEOTIDE SEQUENCE [LARGE SCALE GENOMIC DNA]</scope>
    <source>
        <strain evidence="4">R1</strain>
        <tissue evidence="4">Leaf</tissue>
    </source>
</reference>
<feature type="domain" description="BURP" evidence="3">
    <location>
        <begin position="34"/>
        <end position="259"/>
    </location>
</feature>
<sequence>MACLLVLVVAATLLMAPPGKLTNAARTTTTSPAEEFWRTALPGAPMPEAIRELLRPAALGTTTNAPNDDDPPIPPMNFKYDDYRSSRRRDAAAVPSPDVLLNKRAAISARRSDAAAASSLATIFFLEEAVRVGEALPFLTVPTNVDDAPAARPPLQLHTVRAVRAVNGCRFVVCRRREAAGPRGAVYGCRATGPATRAYAADVSAGEREDTVAAAIVCHADDTSPWGPVRAVFRLLDVKPGDAAVCHAVLGAEVLPVEEDERRPSSA</sequence>
<feature type="chain" id="PRO_5043012644" description="BURP domain-containing protein" evidence="2">
    <location>
        <begin position="22"/>
        <end position="267"/>
    </location>
</feature>
<accession>A0AAQ3T243</accession>
<feature type="signal peptide" evidence="2">
    <location>
        <begin position="1"/>
        <end position="21"/>
    </location>
</feature>
<name>A0AAQ3T243_PASNO</name>
<dbReference type="InterPro" id="IPR044816">
    <property type="entry name" value="BURP"/>
</dbReference>
<keyword evidence="2" id="KW-0732">Signal</keyword>
<feature type="region of interest" description="Disordered" evidence="1">
    <location>
        <begin position="60"/>
        <end position="81"/>
    </location>
</feature>
<evidence type="ECO:0000256" key="1">
    <source>
        <dbReference type="SAM" id="MobiDB-lite"/>
    </source>
</evidence>
<evidence type="ECO:0000313" key="4">
    <source>
        <dbReference type="EMBL" id="WVZ65339.1"/>
    </source>
</evidence>
<organism evidence="4 5">
    <name type="scientific">Paspalum notatum var. saurae</name>
    <dbReference type="NCBI Taxonomy" id="547442"/>
    <lineage>
        <taxon>Eukaryota</taxon>
        <taxon>Viridiplantae</taxon>
        <taxon>Streptophyta</taxon>
        <taxon>Embryophyta</taxon>
        <taxon>Tracheophyta</taxon>
        <taxon>Spermatophyta</taxon>
        <taxon>Magnoliopsida</taxon>
        <taxon>Liliopsida</taxon>
        <taxon>Poales</taxon>
        <taxon>Poaceae</taxon>
        <taxon>PACMAD clade</taxon>
        <taxon>Panicoideae</taxon>
        <taxon>Andropogonodae</taxon>
        <taxon>Paspaleae</taxon>
        <taxon>Paspalinae</taxon>
        <taxon>Paspalum</taxon>
    </lineage>
</organism>
<evidence type="ECO:0000313" key="5">
    <source>
        <dbReference type="Proteomes" id="UP001341281"/>
    </source>
</evidence>
<dbReference type="PROSITE" id="PS51277">
    <property type="entry name" value="BURP"/>
    <property type="match status" value="1"/>
</dbReference>
<keyword evidence="5" id="KW-1185">Reference proteome</keyword>